<dbReference type="GO" id="GO:0006950">
    <property type="term" value="P:response to stress"/>
    <property type="evidence" value="ECO:0007669"/>
    <property type="project" value="TreeGrafter"/>
</dbReference>
<dbReference type="InterPro" id="IPR036388">
    <property type="entry name" value="WH-like_DNA-bd_sf"/>
</dbReference>
<dbReference type="InterPro" id="IPR000835">
    <property type="entry name" value="HTH_MarR-typ"/>
</dbReference>
<dbReference type="OMA" id="LIRREEC"/>
<dbReference type="InterPro" id="IPR036390">
    <property type="entry name" value="WH_DNA-bd_sf"/>
</dbReference>
<evidence type="ECO:0000313" key="3">
    <source>
        <dbReference type="Proteomes" id="UP000094426"/>
    </source>
</evidence>
<dbReference type="EMBL" id="LNZG01000031">
    <property type="protein sequence ID" value="ODA89850.1"/>
    <property type="molecule type" value="Genomic_DNA"/>
</dbReference>
<dbReference type="Gene3D" id="1.10.10.10">
    <property type="entry name" value="Winged helix-like DNA-binding domain superfamily/Winged helix DNA-binding domain"/>
    <property type="match status" value="1"/>
</dbReference>
<dbReference type="AlphaFoldDB" id="A0A1E2SJH4"/>
<proteinExistence type="predicted"/>
<dbReference type="Proteomes" id="UP000094426">
    <property type="component" value="Unassembled WGS sequence"/>
</dbReference>
<comment type="caution">
    <text evidence="2">The sequence shown here is derived from an EMBL/GenBank/DDBJ whole genome shotgun (WGS) entry which is preliminary data.</text>
</comment>
<dbReference type="PANTHER" id="PTHR33164:SF99">
    <property type="entry name" value="MARR FAMILY REGULATORY PROTEIN"/>
    <property type="match status" value="1"/>
</dbReference>
<evidence type="ECO:0000259" key="1">
    <source>
        <dbReference type="SMART" id="SM00347"/>
    </source>
</evidence>
<evidence type="ECO:0000313" key="2">
    <source>
        <dbReference type="EMBL" id="ODA89850.1"/>
    </source>
</evidence>
<accession>A0A1E2SJH4</accession>
<protein>
    <recommendedName>
        <fullName evidence="1">HTH marR-type domain-containing protein</fullName>
    </recommendedName>
</protein>
<reference evidence="2 3" key="1">
    <citation type="submission" date="2015-11" db="EMBL/GenBank/DDBJ databases">
        <authorList>
            <person name="Zhang Y."/>
            <person name="Guo Z."/>
        </authorList>
    </citation>
    <scope>NUCLEOTIDE SEQUENCE [LARGE SCALE GENOMIC DNA]</scope>
    <source>
        <strain evidence="3">gdw1</strain>
    </source>
</reference>
<dbReference type="PANTHER" id="PTHR33164">
    <property type="entry name" value="TRANSCRIPTIONAL REGULATOR, MARR FAMILY"/>
    <property type="match status" value="1"/>
</dbReference>
<dbReference type="SUPFAM" id="SSF46785">
    <property type="entry name" value="Winged helix' DNA-binding domain"/>
    <property type="match status" value="1"/>
</dbReference>
<dbReference type="OrthoDB" id="8635520at2"/>
<dbReference type="Pfam" id="PF01047">
    <property type="entry name" value="MarR"/>
    <property type="match status" value="1"/>
</dbReference>
<dbReference type="SMART" id="SM00347">
    <property type="entry name" value="HTH_MARR"/>
    <property type="match status" value="1"/>
</dbReference>
<feature type="domain" description="HTH marR-type" evidence="1">
    <location>
        <begin position="30"/>
        <end position="130"/>
    </location>
</feature>
<dbReference type="RefSeq" id="WP_011185823.1">
    <property type="nucleotide sequence ID" value="NZ_LNZG01000031.1"/>
</dbReference>
<dbReference type="InterPro" id="IPR039422">
    <property type="entry name" value="MarR/SlyA-like"/>
</dbReference>
<dbReference type="GO" id="GO:0003700">
    <property type="term" value="F:DNA-binding transcription factor activity"/>
    <property type="evidence" value="ECO:0007669"/>
    <property type="project" value="InterPro"/>
</dbReference>
<sequence length="154" mass="16459">MAEKLSPEDVSAWRGFLRWSETVVAAVAADLASRSSMSVSDFEVAARLAEADGLPQGELASSLEWSASRLSHQLKRMEQRQLIMREATGHGRALTVTLTPVGRSEFVAAAHVHAESVRAHFLDRLEDADRAVIRRGAAAGSAEATPNAGPVEGV</sequence>
<name>A0A1E2SJH4_LEIXY</name>
<gene>
    <name evidence="2" type="ORF">ATY41_12155</name>
</gene>
<organism evidence="2 3">
    <name type="scientific">Leifsonia xyli subsp. xyli</name>
    <dbReference type="NCBI Taxonomy" id="59736"/>
    <lineage>
        <taxon>Bacteria</taxon>
        <taxon>Bacillati</taxon>
        <taxon>Actinomycetota</taxon>
        <taxon>Actinomycetes</taxon>
        <taxon>Micrococcales</taxon>
        <taxon>Microbacteriaceae</taxon>
        <taxon>Leifsonia</taxon>
    </lineage>
</organism>